<reference evidence="3" key="1">
    <citation type="submission" date="2020-07" db="EMBL/GenBank/DDBJ databases">
        <title>Complete genome sequencing of Coprobacter sp. strain 2CBH44.</title>
        <authorList>
            <person name="Sakamoto M."/>
            <person name="Murakami T."/>
            <person name="Mori H."/>
        </authorList>
    </citation>
    <scope>NUCLEOTIDE SEQUENCE [LARGE SCALE GENOMIC DNA]</scope>
    <source>
        <strain evidence="3">2CBH44</strain>
    </source>
</reference>
<dbReference type="InterPro" id="IPR036412">
    <property type="entry name" value="HAD-like_sf"/>
</dbReference>
<evidence type="ECO:0000313" key="3">
    <source>
        <dbReference type="Proteomes" id="UP000594042"/>
    </source>
</evidence>
<proteinExistence type="predicted"/>
<dbReference type="InterPro" id="IPR006439">
    <property type="entry name" value="HAD-SF_hydro_IA"/>
</dbReference>
<dbReference type="InterPro" id="IPR023214">
    <property type="entry name" value="HAD_sf"/>
</dbReference>
<sequence>MTAMRKYKHIIFDIDGTLIDTEEAILQSLKDTVWEILHKDIETCELKFALGIPGSVTLRKLGITDTERANVRWNEHLLKYKSRIRLFDNIPQLLDNLKMNGYGLGIVTSKTRNEYMADFAVPFELSDYFGTVICVENAARPKPFPDPLLTYLNASDMNAEDVIYIGDTIYDSLCAQNARVDFGFAAWGNAETQEIPADYIFKRPVDVLLSLLENNSRISKNDIYDLLNSYNICYEVTEHKAVYNMAELSNISFPYPESIAKNLFVCDDKKCNYYLITIKGDKRVDLKAFRHTYGTRPLSLAKKKDLKKVLGLTPGSVTPLGILNDKEHKTHFFLDKDFLIPPSIIGVHPNENTATIWLKAEDLLRIITEHMNPVKIVPFN</sequence>
<dbReference type="Gene3D" id="3.40.50.1000">
    <property type="entry name" value="HAD superfamily/HAD-like"/>
    <property type="match status" value="1"/>
</dbReference>
<dbReference type="GO" id="GO:0006281">
    <property type="term" value="P:DNA repair"/>
    <property type="evidence" value="ECO:0007669"/>
    <property type="project" value="TreeGrafter"/>
</dbReference>
<evidence type="ECO:0000313" key="2">
    <source>
        <dbReference type="EMBL" id="BCI64897.1"/>
    </source>
</evidence>
<feature type="domain" description="YbaK/aminoacyl-tRNA synthetase-associated" evidence="1">
    <location>
        <begin position="240"/>
        <end position="365"/>
    </location>
</feature>
<dbReference type="SUPFAM" id="SSF56784">
    <property type="entry name" value="HAD-like"/>
    <property type="match status" value="1"/>
</dbReference>
<dbReference type="InterPro" id="IPR023198">
    <property type="entry name" value="PGP-like_dom2"/>
</dbReference>
<dbReference type="GO" id="GO:0008967">
    <property type="term" value="F:phosphoglycolate phosphatase activity"/>
    <property type="evidence" value="ECO:0007669"/>
    <property type="project" value="TreeGrafter"/>
</dbReference>
<dbReference type="SFLD" id="SFLDG01129">
    <property type="entry name" value="C1.5:_HAD__Beta-PGM__Phosphata"/>
    <property type="match status" value="1"/>
</dbReference>
<dbReference type="PANTHER" id="PTHR43434">
    <property type="entry name" value="PHOSPHOGLYCOLATE PHOSPHATASE"/>
    <property type="match status" value="1"/>
</dbReference>
<protein>
    <recommendedName>
        <fullName evidence="1">YbaK/aminoacyl-tRNA synthetase-associated domain-containing protein</fullName>
    </recommendedName>
</protein>
<gene>
    <name evidence="2" type="ORF">Cop2CBH44_32500</name>
</gene>
<dbReference type="Gene3D" id="1.10.150.240">
    <property type="entry name" value="Putative phosphatase, domain 2"/>
    <property type="match status" value="1"/>
</dbReference>
<dbReference type="KEGG" id="copr:Cop2CBH44_32500"/>
<evidence type="ECO:0000259" key="1">
    <source>
        <dbReference type="Pfam" id="PF04073"/>
    </source>
</evidence>
<dbReference type="Pfam" id="PF13419">
    <property type="entry name" value="HAD_2"/>
    <property type="match status" value="1"/>
</dbReference>
<dbReference type="GO" id="GO:0002161">
    <property type="term" value="F:aminoacyl-tRNA deacylase activity"/>
    <property type="evidence" value="ECO:0007669"/>
    <property type="project" value="InterPro"/>
</dbReference>
<dbReference type="InterPro" id="IPR041492">
    <property type="entry name" value="HAD_2"/>
</dbReference>
<name>A0A7G1I665_9BACT</name>
<accession>A0A7G1I665</accession>
<dbReference type="GO" id="GO:0005829">
    <property type="term" value="C:cytosol"/>
    <property type="evidence" value="ECO:0007669"/>
    <property type="project" value="TreeGrafter"/>
</dbReference>
<dbReference type="Proteomes" id="UP000594042">
    <property type="component" value="Chromosome"/>
</dbReference>
<organism evidence="2 3">
    <name type="scientific">Coprobacter secundus subsp. similis</name>
    <dbReference type="NCBI Taxonomy" id="2751153"/>
    <lineage>
        <taxon>Bacteria</taxon>
        <taxon>Pseudomonadati</taxon>
        <taxon>Bacteroidota</taxon>
        <taxon>Bacteroidia</taxon>
        <taxon>Bacteroidales</taxon>
        <taxon>Barnesiellaceae</taxon>
        <taxon>Coprobacter</taxon>
    </lineage>
</organism>
<dbReference type="InterPro" id="IPR007214">
    <property type="entry name" value="YbaK/aa-tRNA-synth-assoc-dom"/>
</dbReference>
<dbReference type="PANTHER" id="PTHR43434:SF26">
    <property type="entry name" value="PYROPHOSPHATASE PPAX"/>
    <property type="match status" value="1"/>
</dbReference>
<keyword evidence="3" id="KW-1185">Reference proteome</keyword>
<dbReference type="Gene3D" id="3.90.960.10">
    <property type="entry name" value="YbaK/aminoacyl-tRNA synthetase-associated domain"/>
    <property type="match status" value="1"/>
</dbReference>
<dbReference type="EMBL" id="AP023322">
    <property type="protein sequence ID" value="BCI64897.1"/>
    <property type="molecule type" value="Genomic_DNA"/>
</dbReference>
<dbReference type="NCBIfam" id="TIGR01549">
    <property type="entry name" value="HAD-SF-IA-v1"/>
    <property type="match status" value="1"/>
</dbReference>
<dbReference type="Pfam" id="PF04073">
    <property type="entry name" value="tRNA_edit"/>
    <property type="match status" value="1"/>
</dbReference>
<dbReference type="SUPFAM" id="SSF55826">
    <property type="entry name" value="YbaK/ProRS associated domain"/>
    <property type="match status" value="1"/>
</dbReference>
<dbReference type="CDD" id="cd04335">
    <property type="entry name" value="PrdX_deacylase"/>
    <property type="match status" value="1"/>
</dbReference>
<dbReference type="InterPro" id="IPR036754">
    <property type="entry name" value="YbaK/aa-tRNA-synt-asso_dom_sf"/>
</dbReference>
<dbReference type="SFLD" id="SFLDS00003">
    <property type="entry name" value="Haloacid_Dehalogenase"/>
    <property type="match status" value="1"/>
</dbReference>
<dbReference type="InterPro" id="IPR050155">
    <property type="entry name" value="HAD-like_hydrolase_sf"/>
</dbReference>
<dbReference type="AlphaFoldDB" id="A0A7G1I665"/>